<evidence type="ECO:0000313" key="2">
    <source>
        <dbReference type="EMBL" id="KAK8950879.1"/>
    </source>
</evidence>
<dbReference type="InterPro" id="IPR043502">
    <property type="entry name" value="DNA/RNA_pol_sf"/>
</dbReference>
<feature type="domain" description="Reverse transcriptase" evidence="1">
    <location>
        <begin position="1"/>
        <end position="92"/>
    </location>
</feature>
<dbReference type="SUPFAM" id="SSF56672">
    <property type="entry name" value="DNA/RNA polymerases"/>
    <property type="match status" value="1"/>
</dbReference>
<sequence>MPFGLTNAPSTFQSLMNRIFQAHLRKFILIFFDDILVFSTTWFEHLQHLEVPFNILRTNQLSFVVETDASDSGVGAVLLQNERPIAYFSQALGTGYVGLSTYEKELFVIVLAVQKWRHYLLGGGGSLCDTYGSPKFKVHV</sequence>
<dbReference type="InterPro" id="IPR041577">
    <property type="entry name" value="RT_RNaseH_2"/>
</dbReference>
<dbReference type="InterPro" id="IPR000477">
    <property type="entry name" value="RT_dom"/>
</dbReference>
<reference evidence="2 3" key="1">
    <citation type="journal article" date="2022" name="Nat. Plants">
        <title>Genomes of leafy and leafless Platanthera orchids illuminate the evolution of mycoheterotrophy.</title>
        <authorList>
            <person name="Li M.H."/>
            <person name="Liu K.W."/>
            <person name="Li Z."/>
            <person name="Lu H.C."/>
            <person name="Ye Q.L."/>
            <person name="Zhang D."/>
            <person name="Wang J.Y."/>
            <person name="Li Y.F."/>
            <person name="Zhong Z.M."/>
            <person name="Liu X."/>
            <person name="Yu X."/>
            <person name="Liu D.K."/>
            <person name="Tu X.D."/>
            <person name="Liu B."/>
            <person name="Hao Y."/>
            <person name="Liao X.Y."/>
            <person name="Jiang Y.T."/>
            <person name="Sun W.H."/>
            <person name="Chen J."/>
            <person name="Chen Y.Q."/>
            <person name="Ai Y."/>
            <person name="Zhai J.W."/>
            <person name="Wu S.S."/>
            <person name="Zhou Z."/>
            <person name="Hsiao Y.Y."/>
            <person name="Wu W.L."/>
            <person name="Chen Y.Y."/>
            <person name="Lin Y.F."/>
            <person name="Hsu J.L."/>
            <person name="Li C.Y."/>
            <person name="Wang Z.W."/>
            <person name="Zhao X."/>
            <person name="Zhong W.Y."/>
            <person name="Ma X.K."/>
            <person name="Ma L."/>
            <person name="Huang J."/>
            <person name="Chen G.Z."/>
            <person name="Huang M.Z."/>
            <person name="Huang L."/>
            <person name="Peng D.H."/>
            <person name="Luo Y.B."/>
            <person name="Zou S.Q."/>
            <person name="Chen S.P."/>
            <person name="Lan S."/>
            <person name="Tsai W.C."/>
            <person name="Van de Peer Y."/>
            <person name="Liu Z.J."/>
        </authorList>
    </citation>
    <scope>NUCLEOTIDE SEQUENCE [LARGE SCALE GENOMIC DNA]</scope>
    <source>
        <strain evidence="2">Lor287</strain>
    </source>
</reference>
<comment type="caution">
    <text evidence="2">The sequence shown here is derived from an EMBL/GenBank/DDBJ whole genome shotgun (WGS) entry which is preliminary data.</text>
</comment>
<dbReference type="EMBL" id="JBBWWQ010000003">
    <property type="protein sequence ID" value="KAK8950879.1"/>
    <property type="molecule type" value="Genomic_DNA"/>
</dbReference>
<evidence type="ECO:0000259" key="1">
    <source>
        <dbReference type="PROSITE" id="PS50878"/>
    </source>
</evidence>
<dbReference type="AlphaFoldDB" id="A0AAP0BVA8"/>
<dbReference type="InterPro" id="IPR043128">
    <property type="entry name" value="Rev_trsase/Diguanyl_cyclase"/>
</dbReference>
<dbReference type="InterPro" id="IPR051320">
    <property type="entry name" value="Viral_Replic_Matur_Polypro"/>
</dbReference>
<dbReference type="Gene3D" id="3.30.70.270">
    <property type="match status" value="1"/>
</dbReference>
<protein>
    <recommendedName>
        <fullName evidence="1">Reverse transcriptase domain-containing protein</fullName>
    </recommendedName>
</protein>
<organism evidence="2 3">
    <name type="scientific">Platanthera zijinensis</name>
    <dbReference type="NCBI Taxonomy" id="2320716"/>
    <lineage>
        <taxon>Eukaryota</taxon>
        <taxon>Viridiplantae</taxon>
        <taxon>Streptophyta</taxon>
        <taxon>Embryophyta</taxon>
        <taxon>Tracheophyta</taxon>
        <taxon>Spermatophyta</taxon>
        <taxon>Magnoliopsida</taxon>
        <taxon>Liliopsida</taxon>
        <taxon>Asparagales</taxon>
        <taxon>Orchidaceae</taxon>
        <taxon>Orchidoideae</taxon>
        <taxon>Orchideae</taxon>
        <taxon>Orchidinae</taxon>
        <taxon>Platanthera</taxon>
    </lineage>
</organism>
<dbReference type="Pfam" id="PF17919">
    <property type="entry name" value="RT_RNaseH_2"/>
    <property type="match status" value="1"/>
</dbReference>
<dbReference type="PANTHER" id="PTHR33064">
    <property type="entry name" value="POL PROTEIN"/>
    <property type="match status" value="1"/>
</dbReference>
<accession>A0AAP0BVA8</accession>
<dbReference type="Gene3D" id="3.10.20.370">
    <property type="match status" value="1"/>
</dbReference>
<proteinExistence type="predicted"/>
<keyword evidence="3" id="KW-1185">Reference proteome</keyword>
<dbReference type="Proteomes" id="UP001418222">
    <property type="component" value="Unassembled WGS sequence"/>
</dbReference>
<dbReference type="PROSITE" id="PS50878">
    <property type="entry name" value="RT_POL"/>
    <property type="match status" value="1"/>
</dbReference>
<evidence type="ECO:0000313" key="3">
    <source>
        <dbReference type="Proteomes" id="UP001418222"/>
    </source>
</evidence>
<gene>
    <name evidence="2" type="ORF">KSP39_PZI004343</name>
</gene>
<name>A0AAP0BVA8_9ASPA</name>
<dbReference type="PANTHER" id="PTHR33064:SF40">
    <property type="entry name" value="REVERSE TRANSCRIPTASE_RETROTRANSPOSON-DERIVED PROTEIN RNASE H-LIKE DOMAIN-CONTAINING PROTEIN"/>
    <property type="match status" value="1"/>
</dbReference>